<dbReference type="Gene3D" id="3.40.630.30">
    <property type="match status" value="1"/>
</dbReference>
<dbReference type="OrthoDB" id="9797178at2"/>
<keyword evidence="3" id="KW-1185">Reference proteome</keyword>
<dbReference type="Proteomes" id="UP000245137">
    <property type="component" value="Unassembled WGS sequence"/>
</dbReference>
<dbReference type="PROSITE" id="PS51186">
    <property type="entry name" value="GNAT"/>
    <property type="match status" value="1"/>
</dbReference>
<dbReference type="AlphaFoldDB" id="A0A2U1SNM5"/>
<reference evidence="2 3" key="1">
    <citation type="journal article" date="2018" name="Appl. Microbiol. Biotechnol.">
        <title>Co-cultivation of the strictly anaerobic methanogen Methanosarcina barkeri with aerobic methanotrophs in an oxygen-limited membrane bioreactor.</title>
        <authorList>
            <person name="In 't Zandt M.H."/>
            <person name="van den Bosch T.J.M."/>
            <person name="Rijkers R."/>
            <person name="van Kessel M.A.H.J."/>
            <person name="Jetten M.S.M."/>
            <person name="Welte C.U."/>
        </authorList>
    </citation>
    <scope>NUCLEOTIDE SEQUENCE [LARGE SCALE GENOMIC DNA]</scope>
    <source>
        <strain evidence="2 3">DSM 17706</strain>
    </source>
</reference>
<dbReference type="RefSeq" id="WP_108917900.1">
    <property type="nucleotide sequence ID" value="NZ_BGJY01000007.1"/>
</dbReference>
<dbReference type="InterPro" id="IPR016181">
    <property type="entry name" value="Acyl_CoA_acyltransferase"/>
</dbReference>
<evidence type="ECO:0000313" key="2">
    <source>
        <dbReference type="EMBL" id="PWB93214.1"/>
    </source>
</evidence>
<comment type="caution">
    <text evidence="2">The sequence shown here is derived from an EMBL/GenBank/DDBJ whole genome shotgun (WGS) entry which is preliminary data.</text>
</comment>
<accession>A0A2U1SNM5</accession>
<protein>
    <submittedName>
        <fullName evidence="2">GNAT family N-acetyltransferase</fullName>
    </submittedName>
</protein>
<dbReference type="InterPro" id="IPR000182">
    <property type="entry name" value="GNAT_dom"/>
</dbReference>
<feature type="domain" description="N-acetyltransferase" evidence="1">
    <location>
        <begin position="1"/>
        <end position="151"/>
    </location>
</feature>
<gene>
    <name evidence="2" type="ORF">C5689_14050</name>
</gene>
<name>A0A2U1SNM5_METSR</name>
<dbReference type="Pfam" id="PF13527">
    <property type="entry name" value="Acetyltransf_9"/>
    <property type="match status" value="1"/>
</dbReference>
<evidence type="ECO:0000259" key="1">
    <source>
        <dbReference type="PROSITE" id="PS51186"/>
    </source>
</evidence>
<dbReference type="EMBL" id="PUIV01000025">
    <property type="protein sequence ID" value="PWB93214.1"/>
    <property type="molecule type" value="Genomic_DNA"/>
</dbReference>
<keyword evidence="2" id="KW-0808">Transferase</keyword>
<evidence type="ECO:0000313" key="3">
    <source>
        <dbReference type="Proteomes" id="UP000245137"/>
    </source>
</evidence>
<dbReference type="SUPFAM" id="SSF55729">
    <property type="entry name" value="Acyl-CoA N-acyltransferases (Nat)"/>
    <property type="match status" value="1"/>
</dbReference>
<dbReference type="GO" id="GO:0016747">
    <property type="term" value="F:acyltransferase activity, transferring groups other than amino-acyl groups"/>
    <property type="evidence" value="ECO:0007669"/>
    <property type="project" value="InterPro"/>
</dbReference>
<organism evidence="2 3">
    <name type="scientific">Methylosinus sporium</name>
    <dbReference type="NCBI Taxonomy" id="428"/>
    <lineage>
        <taxon>Bacteria</taxon>
        <taxon>Pseudomonadati</taxon>
        <taxon>Pseudomonadota</taxon>
        <taxon>Alphaproteobacteria</taxon>
        <taxon>Hyphomicrobiales</taxon>
        <taxon>Methylocystaceae</taxon>
        <taxon>Methylosinus</taxon>
    </lineage>
</organism>
<dbReference type="CDD" id="cd04301">
    <property type="entry name" value="NAT_SF"/>
    <property type="match status" value="1"/>
</dbReference>
<proteinExistence type="predicted"/>
<sequence length="165" mass="17157">MLIRDESGADRIAIRKVVAAAFEGHPFSNGREGELVDALRAADALTLSLVAEDDDIVGHLAVSPVSIDGASLGWFGLGPIAVLPERQRRGIGAALIGVALSRLRAANAAGCVVFGDPKYYGRFGFDIHAGLRFIGGPPELFSALPLASPIPTGVVDYHPAFALVG</sequence>